<evidence type="ECO:0000256" key="1">
    <source>
        <dbReference type="SAM" id="MobiDB-lite"/>
    </source>
</evidence>
<feature type="region of interest" description="Disordered" evidence="1">
    <location>
        <begin position="95"/>
        <end position="117"/>
    </location>
</feature>
<dbReference type="AlphaFoldDB" id="A0AAD7E154"/>
<reference evidence="2" key="1">
    <citation type="submission" date="2023-03" db="EMBL/GenBank/DDBJ databases">
        <title>Massive genome expansion in bonnet fungi (Mycena s.s.) driven by repeated elements and novel gene families across ecological guilds.</title>
        <authorList>
            <consortium name="Lawrence Berkeley National Laboratory"/>
            <person name="Harder C.B."/>
            <person name="Miyauchi S."/>
            <person name="Viragh M."/>
            <person name="Kuo A."/>
            <person name="Thoen E."/>
            <person name="Andreopoulos B."/>
            <person name="Lu D."/>
            <person name="Skrede I."/>
            <person name="Drula E."/>
            <person name="Henrissat B."/>
            <person name="Morin E."/>
            <person name="Kohler A."/>
            <person name="Barry K."/>
            <person name="LaButti K."/>
            <person name="Morin E."/>
            <person name="Salamov A."/>
            <person name="Lipzen A."/>
            <person name="Mereny Z."/>
            <person name="Hegedus B."/>
            <person name="Baldrian P."/>
            <person name="Stursova M."/>
            <person name="Weitz H."/>
            <person name="Taylor A."/>
            <person name="Grigoriev I.V."/>
            <person name="Nagy L.G."/>
            <person name="Martin F."/>
            <person name="Kauserud H."/>
        </authorList>
    </citation>
    <scope>NUCLEOTIDE SEQUENCE</scope>
    <source>
        <strain evidence="2">9144</strain>
    </source>
</reference>
<accession>A0AAD7E154</accession>
<comment type="caution">
    <text evidence="2">The sequence shown here is derived from an EMBL/GenBank/DDBJ whole genome shotgun (WGS) entry which is preliminary data.</text>
</comment>
<evidence type="ECO:0000313" key="2">
    <source>
        <dbReference type="EMBL" id="KAJ7223280.1"/>
    </source>
</evidence>
<gene>
    <name evidence="2" type="ORF">GGX14DRAFT_387605</name>
</gene>
<proteinExistence type="predicted"/>
<keyword evidence="3" id="KW-1185">Reference proteome</keyword>
<sequence>MISRPLVDRITGWAVPSPFWVIEFRPPNERWNIILRHGIKSITQNGDGTAQSVKQATALHQSINMLALPVPLNSPLMPSVSLIFAADGITDVRVETREDGRHCEDGGPGGREEESSR</sequence>
<dbReference type="Proteomes" id="UP001219525">
    <property type="component" value="Unassembled WGS sequence"/>
</dbReference>
<organism evidence="2 3">
    <name type="scientific">Mycena pura</name>
    <dbReference type="NCBI Taxonomy" id="153505"/>
    <lineage>
        <taxon>Eukaryota</taxon>
        <taxon>Fungi</taxon>
        <taxon>Dikarya</taxon>
        <taxon>Basidiomycota</taxon>
        <taxon>Agaricomycotina</taxon>
        <taxon>Agaricomycetes</taxon>
        <taxon>Agaricomycetidae</taxon>
        <taxon>Agaricales</taxon>
        <taxon>Marasmiineae</taxon>
        <taxon>Mycenaceae</taxon>
        <taxon>Mycena</taxon>
    </lineage>
</organism>
<protein>
    <submittedName>
        <fullName evidence="2">Uncharacterized protein</fullName>
    </submittedName>
</protein>
<evidence type="ECO:0000313" key="3">
    <source>
        <dbReference type="Proteomes" id="UP001219525"/>
    </source>
</evidence>
<dbReference type="EMBL" id="JARJCW010000006">
    <property type="protein sequence ID" value="KAJ7223280.1"/>
    <property type="molecule type" value="Genomic_DNA"/>
</dbReference>
<name>A0AAD7E154_9AGAR</name>